<dbReference type="EMBL" id="JBDFQZ010000004">
    <property type="protein sequence ID" value="KAK9735552.1"/>
    <property type="molecule type" value="Genomic_DNA"/>
</dbReference>
<dbReference type="Proteomes" id="UP001443914">
    <property type="component" value="Unassembled WGS sequence"/>
</dbReference>
<organism evidence="2 3">
    <name type="scientific">Saponaria officinalis</name>
    <name type="common">Common soapwort</name>
    <name type="synonym">Lychnis saponaria</name>
    <dbReference type="NCBI Taxonomy" id="3572"/>
    <lineage>
        <taxon>Eukaryota</taxon>
        <taxon>Viridiplantae</taxon>
        <taxon>Streptophyta</taxon>
        <taxon>Embryophyta</taxon>
        <taxon>Tracheophyta</taxon>
        <taxon>Spermatophyta</taxon>
        <taxon>Magnoliopsida</taxon>
        <taxon>eudicotyledons</taxon>
        <taxon>Gunneridae</taxon>
        <taxon>Pentapetalae</taxon>
        <taxon>Caryophyllales</taxon>
        <taxon>Caryophyllaceae</taxon>
        <taxon>Caryophylleae</taxon>
        <taxon>Saponaria</taxon>
    </lineage>
</organism>
<name>A0AAW1LFS6_SAPOF</name>
<dbReference type="AlphaFoldDB" id="A0AAW1LFS6"/>
<dbReference type="Pfam" id="PF14144">
    <property type="entry name" value="DOG1"/>
    <property type="match status" value="1"/>
</dbReference>
<dbReference type="GO" id="GO:0006351">
    <property type="term" value="P:DNA-templated transcription"/>
    <property type="evidence" value="ECO:0007669"/>
    <property type="project" value="InterPro"/>
</dbReference>
<dbReference type="GO" id="GO:0043565">
    <property type="term" value="F:sequence-specific DNA binding"/>
    <property type="evidence" value="ECO:0007669"/>
    <property type="project" value="InterPro"/>
</dbReference>
<comment type="caution">
    <text evidence="2">The sequence shown here is derived from an EMBL/GenBank/DDBJ whole genome shotgun (WGS) entry which is preliminary data.</text>
</comment>
<accession>A0AAW1LFS6</accession>
<dbReference type="InterPro" id="IPR025422">
    <property type="entry name" value="TGA_domain"/>
</dbReference>
<dbReference type="PROSITE" id="PS51806">
    <property type="entry name" value="DOG1"/>
    <property type="match status" value="1"/>
</dbReference>
<proteinExistence type="predicted"/>
<gene>
    <name evidence="2" type="ORF">RND81_04G212300</name>
</gene>
<reference evidence="2" key="1">
    <citation type="submission" date="2024-03" db="EMBL/GenBank/DDBJ databases">
        <title>WGS assembly of Saponaria officinalis var. Norfolk2.</title>
        <authorList>
            <person name="Jenkins J."/>
            <person name="Shu S."/>
            <person name="Grimwood J."/>
            <person name="Barry K."/>
            <person name="Goodstein D."/>
            <person name="Schmutz J."/>
            <person name="Leebens-Mack J."/>
            <person name="Osbourn A."/>
        </authorList>
    </citation>
    <scope>NUCLEOTIDE SEQUENCE [LARGE SCALE GENOMIC DNA]</scope>
    <source>
        <strain evidence="2">JIC</strain>
    </source>
</reference>
<dbReference type="PANTHER" id="PTHR46354:SF4">
    <property type="entry name" value="PROTEIN DOG1-LIKE 3"/>
    <property type="match status" value="1"/>
</dbReference>
<evidence type="ECO:0000313" key="2">
    <source>
        <dbReference type="EMBL" id="KAK9735552.1"/>
    </source>
</evidence>
<dbReference type="PANTHER" id="PTHR46354">
    <property type="entry name" value="DOG1 DOMAIN-CONTAINING PROTEIN"/>
    <property type="match status" value="1"/>
</dbReference>
<sequence>MSSSNALICNNNSDLIYNQENESELFSGFFEIWLGEQNCDLEALIVAVNAKPESAQLKAEWTRSLSELVDRVMSHYENYYRVKSESVDHDVVGMLSPSWRSHLEDAFLWVGGWRPSMAFHLLYSILGLQFEAGFSELTRGLSTDDLANLSPSQLALVNDLQCRTIKAEKALTEALAAHQETVADTSMVELSHLATELTREPNPLTRDDSVGRRVDAMLAVKEDKLVDILHGADGLRVKTLKKVVEILSPIQAAHFLIGAAELHLRVHEWGTKREAHLDT</sequence>
<protein>
    <recommendedName>
        <fullName evidence="1">DOG1 domain-containing protein</fullName>
    </recommendedName>
</protein>
<evidence type="ECO:0000259" key="1">
    <source>
        <dbReference type="PROSITE" id="PS51806"/>
    </source>
</evidence>
<evidence type="ECO:0000313" key="3">
    <source>
        <dbReference type="Proteomes" id="UP001443914"/>
    </source>
</evidence>
<feature type="domain" description="DOG1" evidence="1">
    <location>
        <begin position="23"/>
        <end position="276"/>
    </location>
</feature>
<keyword evidence="3" id="KW-1185">Reference proteome</keyword>
<dbReference type="InterPro" id="IPR051886">
    <property type="entry name" value="Seed_Dev/Stress_Resp_Reg"/>
</dbReference>